<keyword evidence="1" id="KW-1133">Transmembrane helix</keyword>
<reference evidence="3" key="1">
    <citation type="submission" date="2016-10" db="EMBL/GenBank/DDBJ databases">
        <authorList>
            <person name="Varghese N."/>
            <person name="Submissions S."/>
        </authorList>
    </citation>
    <scope>NUCLEOTIDE SEQUENCE [LARGE SCALE GENOMIC DNA]</scope>
    <source>
        <strain evidence="3">DSM 21857</strain>
    </source>
</reference>
<evidence type="ECO:0000313" key="3">
    <source>
        <dbReference type="Proteomes" id="UP000242763"/>
    </source>
</evidence>
<evidence type="ECO:0000313" key="2">
    <source>
        <dbReference type="EMBL" id="SFI64890.1"/>
    </source>
</evidence>
<organism evidence="2 3">
    <name type="scientific">Aquamicrobium aerolatum DSM 21857</name>
    <dbReference type="NCBI Taxonomy" id="1121003"/>
    <lineage>
        <taxon>Bacteria</taxon>
        <taxon>Pseudomonadati</taxon>
        <taxon>Pseudomonadota</taxon>
        <taxon>Alphaproteobacteria</taxon>
        <taxon>Hyphomicrobiales</taxon>
        <taxon>Phyllobacteriaceae</taxon>
        <taxon>Aerobium</taxon>
    </lineage>
</organism>
<keyword evidence="1" id="KW-0812">Transmembrane</keyword>
<accession>A0A1I3JXT4</accession>
<dbReference type="EMBL" id="FORF01000004">
    <property type="protein sequence ID" value="SFI64890.1"/>
    <property type="molecule type" value="Genomic_DNA"/>
</dbReference>
<feature type="transmembrane region" description="Helical" evidence="1">
    <location>
        <begin position="15"/>
        <end position="37"/>
    </location>
</feature>
<dbReference type="PROSITE" id="PS51257">
    <property type="entry name" value="PROKAR_LIPOPROTEIN"/>
    <property type="match status" value="1"/>
</dbReference>
<sequence length="58" mass="6673">MHDDKWKYPTFCMALFLFLAAGVVVTYVLLSCCPLVIKGNSKRNAIPIRCKIRIAEKW</sequence>
<dbReference type="AlphaFoldDB" id="A0A1I3JXT4"/>
<keyword evidence="3" id="KW-1185">Reference proteome</keyword>
<dbReference type="STRING" id="1121003.SAMN03080618_01043"/>
<keyword evidence="1" id="KW-0472">Membrane</keyword>
<name>A0A1I3JXT4_9HYPH</name>
<evidence type="ECO:0000256" key="1">
    <source>
        <dbReference type="SAM" id="Phobius"/>
    </source>
</evidence>
<proteinExistence type="predicted"/>
<protein>
    <submittedName>
        <fullName evidence="2">Uncharacterized protein</fullName>
    </submittedName>
</protein>
<dbReference type="Proteomes" id="UP000242763">
    <property type="component" value="Unassembled WGS sequence"/>
</dbReference>
<gene>
    <name evidence="2" type="ORF">SAMN03080618_01043</name>
</gene>